<evidence type="ECO:0000256" key="1">
    <source>
        <dbReference type="SAM" id="SignalP"/>
    </source>
</evidence>
<evidence type="ECO:0000313" key="4">
    <source>
        <dbReference type="Proteomes" id="UP001177003"/>
    </source>
</evidence>
<dbReference type="EMBL" id="OX465085">
    <property type="protein sequence ID" value="CAI9302940.1"/>
    <property type="molecule type" value="Genomic_DNA"/>
</dbReference>
<dbReference type="AlphaFoldDB" id="A0AA36A353"/>
<proteinExistence type="predicted"/>
<organism evidence="3 4">
    <name type="scientific">Lactuca saligna</name>
    <name type="common">Willowleaf lettuce</name>
    <dbReference type="NCBI Taxonomy" id="75948"/>
    <lineage>
        <taxon>Eukaryota</taxon>
        <taxon>Viridiplantae</taxon>
        <taxon>Streptophyta</taxon>
        <taxon>Embryophyta</taxon>
        <taxon>Tracheophyta</taxon>
        <taxon>Spermatophyta</taxon>
        <taxon>Magnoliopsida</taxon>
        <taxon>eudicotyledons</taxon>
        <taxon>Gunneridae</taxon>
        <taxon>Pentapetalae</taxon>
        <taxon>asterids</taxon>
        <taxon>campanulids</taxon>
        <taxon>Asterales</taxon>
        <taxon>Asteraceae</taxon>
        <taxon>Cichorioideae</taxon>
        <taxon>Cichorieae</taxon>
        <taxon>Lactucinae</taxon>
        <taxon>Lactuca</taxon>
    </lineage>
</organism>
<accession>A0AA36A353</accession>
<gene>
    <name evidence="2" type="ORF">LSALG_LOCUS41404</name>
    <name evidence="3" type="ORF">LSALG_LOCUS41405</name>
</gene>
<protein>
    <submittedName>
        <fullName evidence="3">Uncharacterized protein</fullName>
    </submittedName>
</protein>
<evidence type="ECO:0000313" key="2">
    <source>
        <dbReference type="EMBL" id="CAI9302940.1"/>
    </source>
</evidence>
<feature type="signal peptide" evidence="1">
    <location>
        <begin position="1"/>
        <end position="27"/>
    </location>
</feature>
<keyword evidence="1" id="KW-0732">Signal</keyword>
<feature type="chain" id="PRO_5041588860" evidence="1">
    <location>
        <begin position="28"/>
        <end position="198"/>
    </location>
</feature>
<dbReference type="EMBL" id="OX465085">
    <property type="protein sequence ID" value="CAI9302941.1"/>
    <property type="molecule type" value="Genomic_DNA"/>
</dbReference>
<sequence length="198" mass="22797">MVQPRSPCQILLIIVLCSALCWRPLMCSMLETVDGPMAMDNRESTDPKNYYCCKSFNRPSCNPQVCNNDCTKKGFMVMLNMYNEEKEVTIYVTTEKLRYNPKPFSCQNQVNDELDDENETDSVCPSQESYHSLHSSDNEYKLLNYGETYAYTCCGDKKCKWRIHGSLTQDGFTFEVKKFIETHSCTRSNKSGNKNATQ</sequence>
<name>A0AA36A353_LACSI</name>
<keyword evidence="4" id="KW-1185">Reference proteome</keyword>
<dbReference type="Proteomes" id="UP001177003">
    <property type="component" value="Chromosome 9"/>
</dbReference>
<reference evidence="3" key="1">
    <citation type="submission" date="2023-04" db="EMBL/GenBank/DDBJ databases">
        <authorList>
            <person name="Vijverberg K."/>
            <person name="Xiong W."/>
            <person name="Schranz E."/>
        </authorList>
    </citation>
    <scope>NUCLEOTIDE SEQUENCE</scope>
</reference>
<evidence type="ECO:0000313" key="3">
    <source>
        <dbReference type="EMBL" id="CAI9302941.1"/>
    </source>
</evidence>